<dbReference type="Proteomes" id="UP000419743">
    <property type="component" value="Unassembled WGS sequence"/>
</dbReference>
<evidence type="ECO:0000313" key="3">
    <source>
        <dbReference type="EMBL" id="VZO38112.1"/>
    </source>
</evidence>
<feature type="transmembrane region" description="Helical" evidence="2">
    <location>
        <begin position="364"/>
        <end position="381"/>
    </location>
</feature>
<feature type="compositionally biased region" description="Low complexity" evidence="1">
    <location>
        <begin position="16"/>
        <end position="30"/>
    </location>
</feature>
<comment type="caution">
    <text evidence="3">The sequence shown here is derived from an EMBL/GenBank/DDBJ whole genome shotgun (WGS) entry which is preliminary data.</text>
</comment>
<evidence type="ECO:0000313" key="4">
    <source>
        <dbReference type="Proteomes" id="UP000419743"/>
    </source>
</evidence>
<dbReference type="RefSeq" id="WP_156741695.1">
    <property type="nucleotide sequence ID" value="NZ_CACRYJ010000044.1"/>
</dbReference>
<evidence type="ECO:0000256" key="1">
    <source>
        <dbReference type="SAM" id="MobiDB-lite"/>
    </source>
</evidence>
<dbReference type="EMBL" id="CACRYJ010000044">
    <property type="protein sequence ID" value="VZO38112.1"/>
    <property type="molecule type" value="Genomic_DNA"/>
</dbReference>
<feature type="compositionally biased region" description="Low complexity" evidence="1">
    <location>
        <begin position="153"/>
        <end position="168"/>
    </location>
</feature>
<reference evidence="3 4" key="1">
    <citation type="submission" date="2019-11" db="EMBL/GenBank/DDBJ databases">
        <authorList>
            <person name="Criscuolo A."/>
        </authorList>
    </citation>
    <scope>NUCLEOTIDE SEQUENCE [LARGE SCALE GENOMIC DNA]</scope>
    <source>
        <strain evidence="3">CIP111667</strain>
    </source>
</reference>
<keyword evidence="2" id="KW-1133">Transmembrane helix</keyword>
<feature type="transmembrane region" description="Helical" evidence="2">
    <location>
        <begin position="306"/>
        <end position="325"/>
    </location>
</feature>
<protein>
    <submittedName>
        <fullName evidence="3">Uncharacterized protein</fullName>
    </submittedName>
</protein>
<feature type="transmembrane region" description="Helical" evidence="2">
    <location>
        <begin position="242"/>
        <end position="261"/>
    </location>
</feature>
<keyword evidence="2" id="KW-0472">Membrane</keyword>
<keyword evidence="4" id="KW-1185">Reference proteome</keyword>
<feature type="transmembrane region" description="Helical" evidence="2">
    <location>
        <begin position="281"/>
        <end position="299"/>
    </location>
</feature>
<proteinExistence type="predicted"/>
<feature type="region of interest" description="Disordered" evidence="1">
    <location>
        <begin position="1"/>
        <end position="168"/>
    </location>
</feature>
<name>A0A7M4DLH4_9MICO</name>
<feature type="region of interest" description="Disordered" evidence="1">
    <location>
        <begin position="205"/>
        <end position="237"/>
    </location>
</feature>
<dbReference type="AlphaFoldDB" id="A0A7M4DLH4"/>
<organism evidence="3 4">
    <name type="scientific">Occultella aeris</name>
    <dbReference type="NCBI Taxonomy" id="2761496"/>
    <lineage>
        <taxon>Bacteria</taxon>
        <taxon>Bacillati</taxon>
        <taxon>Actinomycetota</taxon>
        <taxon>Actinomycetes</taxon>
        <taxon>Micrococcales</taxon>
        <taxon>Ruaniaceae</taxon>
        <taxon>Occultella</taxon>
    </lineage>
</organism>
<keyword evidence="2" id="KW-0812">Transmembrane</keyword>
<feature type="compositionally biased region" description="Low complexity" evidence="1">
    <location>
        <begin position="44"/>
        <end position="57"/>
    </location>
</feature>
<accession>A0A7M4DLH4</accession>
<evidence type="ECO:0000256" key="2">
    <source>
        <dbReference type="SAM" id="Phobius"/>
    </source>
</evidence>
<sequence length="398" mass="40146">MSTDPPSTGDKDEVNPAPADDTTATPDAPTQGGVLPSPSRATGPADPAESSDPAAEPVAGPLDGSVAPVSESDPGDEPTAAGTDLPAAEPMTAAGTDQPAASGPPTATTSPVEDTPRALDADEPLEDDVPPAPTREEDEAVRAERARRFGRPSAESAASADEAGTTAVGPIAAGTTAAGTTSPDATGSDAGAIAAGTTAGVAAGAATEADTAGPVTPSETAARDAEDPFEDWDDGPQSRTSAHWWGILIAVVFTPVAWYLIADGGDRIAHAQNTNLDQINVAGFIELGGGLLALVALFIAARWSSVGSIIMGSVGVLIGAAFLAVPRTVLDFLDEQAAPVFERLGQLGTNIYDHLLSDGQTGRLVAYGIVLILTGVVSHGARRQGRREERRKTAVGLD</sequence>
<gene>
    <name evidence="3" type="ORF">HALOF300_02991</name>
</gene>